<proteinExistence type="predicted"/>
<organism evidence="2 3">
    <name type="scientific">Dactylosporangium maewongense</name>
    <dbReference type="NCBI Taxonomy" id="634393"/>
    <lineage>
        <taxon>Bacteria</taxon>
        <taxon>Bacillati</taxon>
        <taxon>Actinomycetota</taxon>
        <taxon>Actinomycetes</taxon>
        <taxon>Micromonosporales</taxon>
        <taxon>Micromonosporaceae</taxon>
        <taxon>Dactylosporangium</taxon>
    </lineage>
</organism>
<comment type="caution">
    <text evidence="2">The sequence shown here is derived from an EMBL/GenBank/DDBJ whole genome shotgun (WGS) entry which is preliminary data.</text>
</comment>
<feature type="compositionally biased region" description="Basic and acidic residues" evidence="1">
    <location>
        <begin position="59"/>
        <end position="89"/>
    </location>
</feature>
<dbReference type="Proteomes" id="UP001501470">
    <property type="component" value="Unassembled WGS sequence"/>
</dbReference>
<keyword evidence="3" id="KW-1185">Reference proteome</keyword>
<sequence>MARFGDQLIGGSAYRFPGNQTSRERAMSDYDIDWEMEDGLHVDPDGGADLLSSDQQFDEHHDDFGVDTEGHDGAHVVDGDALGDYHDEQPSFGDVSDEAQYIDETDLPEFHFDPGFTDGSYDLVGADRHEADLWSQLMVDMNEDVNPYALG</sequence>
<protein>
    <submittedName>
        <fullName evidence="2">Uncharacterized protein</fullName>
    </submittedName>
</protein>
<reference evidence="3" key="1">
    <citation type="journal article" date="2019" name="Int. J. Syst. Evol. Microbiol.">
        <title>The Global Catalogue of Microorganisms (GCM) 10K type strain sequencing project: providing services to taxonomists for standard genome sequencing and annotation.</title>
        <authorList>
            <consortium name="The Broad Institute Genomics Platform"/>
            <consortium name="The Broad Institute Genome Sequencing Center for Infectious Disease"/>
            <person name="Wu L."/>
            <person name="Ma J."/>
        </authorList>
    </citation>
    <scope>NUCLEOTIDE SEQUENCE [LARGE SCALE GENOMIC DNA]</scope>
    <source>
        <strain evidence="3">JCM 15933</strain>
    </source>
</reference>
<dbReference type="EMBL" id="BAAAQD010000040">
    <property type="protein sequence ID" value="GAA1568482.1"/>
    <property type="molecule type" value="Genomic_DNA"/>
</dbReference>
<name>A0ABP4NVA5_9ACTN</name>
<accession>A0ABP4NVA5</accession>
<feature type="region of interest" description="Disordered" evidence="1">
    <location>
        <begin position="59"/>
        <end position="93"/>
    </location>
</feature>
<gene>
    <name evidence="2" type="ORF">GCM10009827_107710</name>
</gene>
<evidence type="ECO:0000256" key="1">
    <source>
        <dbReference type="SAM" id="MobiDB-lite"/>
    </source>
</evidence>
<evidence type="ECO:0000313" key="2">
    <source>
        <dbReference type="EMBL" id="GAA1568482.1"/>
    </source>
</evidence>
<evidence type="ECO:0000313" key="3">
    <source>
        <dbReference type="Proteomes" id="UP001501470"/>
    </source>
</evidence>
<feature type="region of interest" description="Disordered" evidence="1">
    <location>
        <begin position="1"/>
        <end position="22"/>
    </location>
</feature>